<dbReference type="EMBL" id="CAFAAL010000156">
    <property type="protein sequence ID" value="CAB4814334.1"/>
    <property type="molecule type" value="Genomic_DNA"/>
</dbReference>
<protein>
    <submittedName>
        <fullName evidence="7">Unannotated protein</fullName>
    </submittedName>
</protein>
<dbReference type="CDD" id="cd19935">
    <property type="entry name" value="REC_OmpR_CusR-like"/>
    <property type="match status" value="1"/>
</dbReference>
<dbReference type="SMART" id="SM00448">
    <property type="entry name" value="REC"/>
    <property type="match status" value="1"/>
</dbReference>
<organism evidence="7">
    <name type="scientific">freshwater metagenome</name>
    <dbReference type="NCBI Taxonomy" id="449393"/>
    <lineage>
        <taxon>unclassified sequences</taxon>
        <taxon>metagenomes</taxon>
        <taxon>ecological metagenomes</taxon>
    </lineage>
</organism>
<dbReference type="PROSITE" id="PS51755">
    <property type="entry name" value="OMPR_PHOB"/>
    <property type="match status" value="1"/>
</dbReference>
<feature type="domain" description="OmpR/PhoB-type" evidence="6">
    <location>
        <begin position="125"/>
        <end position="223"/>
    </location>
</feature>
<dbReference type="GO" id="GO:0000156">
    <property type="term" value="F:phosphorelay response regulator activity"/>
    <property type="evidence" value="ECO:0007669"/>
    <property type="project" value="TreeGrafter"/>
</dbReference>
<name>A0A6J6Z140_9ZZZZ</name>
<dbReference type="FunFam" id="1.10.10.10:FF:000005">
    <property type="entry name" value="Two-component system response regulator"/>
    <property type="match status" value="1"/>
</dbReference>
<evidence type="ECO:0000256" key="4">
    <source>
        <dbReference type="ARBA" id="ARBA00023163"/>
    </source>
</evidence>
<evidence type="ECO:0000259" key="6">
    <source>
        <dbReference type="PROSITE" id="PS51755"/>
    </source>
</evidence>
<dbReference type="InterPro" id="IPR001789">
    <property type="entry name" value="Sig_transdc_resp-reg_receiver"/>
</dbReference>
<dbReference type="PANTHER" id="PTHR48111:SF76">
    <property type="entry name" value="TWO-COMPONENT RESPONSE REGULATOR"/>
    <property type="match status" value="1"/>
</dbReference>
<dbReference type="PROSITE" id="PS50110">
    <property type="entry name" value="RESPONSE_REGULATORY"/>
    <property type="match status" value="1"/>
</dbReference>
<dbReference type="InterPro" id="IPR039420">
    <property type="entry name" value="WalR-like"/>
</dbReference>
<dbReference type="InterPro" id="IPR011006">
    <property type="entry name" value="CheY-like_superfamily"/>
</dbReference>
<proteinExistence type="predicted"/>
<keyword evidence="4" id="KW-0804">Transcription</keyword>
<keyword evidence="2" id="KW-0805">Transcription regulation</keyword>
<evidence type="ECO:0000256" key="2">
    <source>
        <dbReference type="ARBA" id="ARBA00023015"/>
    </source>
</evidence>
<dbReference type="PANTHER" id="PTHR48111">
    <property type="entry name" value="REGULATOR OF RPOS"/>
    <property type="match status" value="1"/>
</dbReference>
<feature type="domain" description="Response regulatory" evidence="5">
    <location>
        <begin position="2"/>
        <end position="116"/>
    </location>
</feature>
<sequence>MKILLIEDDKKTGDYIITGLKEAAHSIDLAKDGYEGLILAKEGTYDLLIMDRMLPGLDGLSLLKTLRMAHCNTPTLFLTTMCGIDDRVEGLNAGADDYLVKPFAFSELNARVNALLRRPRETVEQKILQTSELEINLLKRVVKRNGHLIDLQPTEFRLLEYLVRHVGQVVTRTMLLENVWEFHFDPKTNIVETHISRLRSKLNTGNKSDLITTVRGSGYIIHEAT</sequence>
<evidence type="ECO:0000256" key="3">
    <source>
        <dbReference type="ARBA" id="ARBA00023125"/>
    </source>
</evidence>
<accession>A0A6J6Z140</accession>
<reference evidence="7" key="1">
    <citation type="submission" date="2020-05" db="EMBL/GenBank/DDBJ databases">
        <authorList>
            <person name="Chiriac C."/>
            <person name="Salcher M."/>
            <person name="Ghai R."/>
            <person name="Kavagutti S V."/>
        </authorList>
    </citation>
    <scope>NUCLEOTIDE SEQUENCE</scope>
</reference>
<dbReference type="SUPFAM" id="SSF52172">
    <property type="entry name" value="CheY-like"/>
    <property type="match status" value="1"/>
</dbReference>
<dbReference type="Gene3D" id="3.40.50.2300">
    <property type="match status" value="1"/>
</dbReference>
<keyword evidence="3" id="KW-0238">DNA-binding</keyword>
<dbReference type="InterPro" id="IPR001867">
    <property type="entry name" value="OmpR/PhoB-type_DNA-bd"/>
</dbReference>
<dbReference type="GO" id="GO:0006355">
    <property type="term" value="P:regulation of DNA-templated transcription"/>
    <property type="evidence" value="ECO:0007669"/>
    <property type="project" value="InterPro"/>
</dbReference>
<evidence type="ECO:0000259" key="5">
    <source>
        <dbReference type="PROSITE" id="PS50110"/>
    </source>
</evidence>
<evidence type="ECO:0000313" key="7">
    <source>
        <dbReference type="EMBL" id="CAB4814334.1"/>
    </source>
</evidence>
<dbReference type="Gene3D" id="1.10.10.10">
    <property type="entry name" value="Winged helix-like DNA-binding domain superfamily/Winged helix DNA-binding domain"/>
    <property type="match status" value="1"/>
</dbReference>
<dbReference type="Gene3D" id="6.10.250.690">
    <property type="match status" value="1"/>
</dbReference>
<dbReference type="GO" id="GO:0000976">
    <property type="term" value="F:transcription cis-regulatory region binding"/>
    <property type="evidence" value="ECO:0007669"/>
    <property type="project" value="TreeGrafter"/>
</dbReference>
<dbReference type="SMART" id="SM00862">
    <property type="entry name" value="Trans_reg_C"/>
    <property type="match status" value="1"/>
</dbReference>
<evidence type="ECO:0000256" key="1">
    <source>
        <dbReference type="ARBA" id="ARBA00022553"/>
    </source>
</evidence>
<gene>
    <name evidence="7" type="ORF">UFOPK3004_01445</name>
</gene>
<dbReference type="CDD" id="cd00383">
    <property type="entry name" value="trans_reg_C"/>
    <property type="match status" value="1"/>
</dbReference>
<dbReference type="SUPFAM" id="SSF46894">
    <property type="entry name" value="C-terminal effector domain of the bipartite response regulators"/>
    <property type="match status" value="1"/>
</dbReference>
<keyword evidence="1" id="KW-0597">Phosphoprotein</keyword>
<dbReference type="Pfam" id="PF00486">
    <property type="entry name" value="Trans_reg_C"/>
    <property type="match status" value="1"/>
</dbReference>
<dbReference type="GO" id="GO:0005829">
    <property type="term" value="C:cytosol"/>
    <property type="evidence" value="ECO:0007669"/>
    <property type="project" value="TreeGrafter"/>
</dbReference>
<dbReference type="AlphaFoldDB" id="A0A6J6Z140"/>
<dbReference type="Pfam" id="PF00072">
    <property type="entry name" value="Response_reg"/>
    <property type="match status" value="1"/>
</dbReference>
<dbReference type="GO" id="GO:0032993">
    <property type="term" value="C:protein-DNA complex"/>
    <property type="evidence" value="ECO:0007669"/>
    <property type="project" value="TreeGrafter"/>
</dbReference>
<dbReference type="InterPro" id="IPR036388">
    <property type="entry name" value="WH-like_DNA-bd_sf"/>
</dbReference>
<dbReference type="InterPro" id="IPR016032">
    <property type="entry name" value="Sig_transdc_resp-reg_C-effctor"/>
</dbReference>